<evidence type="ECO:0000256" key="1">
    <source>
        <dbReference type="SAM" id="MobiDB-lite"/>
    </source>
</evidence>
<evidence type="ECO:0008006" key="4">
    <source>
        <dbReference type="Google" id="ProtNLM"/>
    </source>
</evidence>
<organism evidence="2 3">
    <name type="scientific">Cyclocybe aegerita</name>
    <name type="common">Black poplar mushroom</name>
    <name type="synonym">Agrocybe aegerita</name>
    <dbReference type="NCBI Taxonomy" id="1973307"/>
    <lineage>
        <taxon>Eukaryota</taxon>
        <taxon>Fungi</taxon>
        <taxon>Dikarya</taxon>
        <taxon>Basidiomycota</taxon>
        <taxon>Agaricomycotina</taxon>
        <taxon>Agaricomycetes</taxon>
        <taxon>Agaricomycetidae</taxon>
        <taxon>Agaricales</taxon>
        <taxon>Agaricineae</taxon>
        <taxon>Bolbitiaceae</taxon>
        <taxon>Cyclocybe</taxon>
    </lineage>
</organism>
<reference evidence="2 3" key="1">
    <citation type="submission" date="2020-01" db="EMBL/GenBank/DDBJ databases">
        <authorList>
            <person name="Gupta K D."/>
        </authorList>
    </citation>
    <scope>NUCLEOTIDE SEQUENCE [LARGE SCALE GENOMIC DNA]</scope>
</reference>
<comment type="caution">
    <text evidence="2">The sequence shown here is derived from an EMBL/GenBank/DDBJ whole genome shotgun (WGS) entry which is preliminary data.</text>
</comment>
<name>A0A8S0XYM2_CYCAE</name>
<feature type="region of interest" description="Disordered" evidence="1">
    <location>
        <begin position="244"/>
        <end position="275"/>
    </location>
</feature>
<sequence>MQATSDLNTPTSSAERTLPLNGTPRMPPPAAVAPQAQPMVLNGVVNTSPNPIVPQAPPPTVVAPSVPCPTLVASQGQAVAPNGVVTPTSSPISPQAPSPTGIAPQGQAVALNTVVTPGRTLAAPQVPLPTVVASPAPQTTAIPQAQAVAPNGIVIPTPSPIASPVEPPIAAAPRTQVIAPNGSIVPAPSSTPPYVLPPTAAVPQTKAAALNAVVNPAPTPIVLQMLPPTAAAPQAMAVALGEGSFAENEQTEKEEENVKDELERTHRTRRPPMAKQVSMQWLDEAHAYLLQDIDDEDWCVCLGHWVNFEHGEARALETTSFRLSAKHRPPSMKKWLANRKYAVIPTIDVKTFAEEWLRWWNELQPKRRQNPDNGVPLELTDGDLKDMTHLRKGVNDPSADITFQSSDGTLFQIHSAALKWTSRGFEVPEDPTLDHMPIPLQESAETLEILFQFIHPREESQNFRQPDLRAMEPGLFFRFAEAAEKYIVFGATTSCVLHMHQLVMDHPLEILCHAHKHGYPDLADKVAIHTLGFPDGEAARKLSAPGLLSKWLMYRSHWTDAISLMRSYFEAHAGYECPLLRGVAVNYYNRALESPSLAFILSPATDRANCPYAYGQAHCGCRRREEWQQQLDERSRNAPKFSSIVISD</sequence>
<keyword evidence="3" id="KW-1185">Reference proteome</keyword>
<evidence type="ECO:0000313" key="2">
    <source>
        <dbReference type="EMBL" id="CAA7268741.1"/>
    </source>
</evidence>
<accession>A0A8S0XYM2</accession>
<feature type="compositionally biased region" description="Polar residues" evidence="1">
    <location>
        <begin position="1"/>
        <end position="15"/>
    </location>
</feature>
<evidence type="ECO:0000313" key="3">
    <source>
        <dbReference type="Proteomes" id="UP000467700"/>
    </source>
</evidence>
<gene>
    <name evidence="2" type="ORF">AAE3_LOCUS10919</name>
</gene>
<dbReference type="AlphaFoldDB" id="A0A8S0XYM2"/>
<dbReference type="EMBL" id="CACVBS010000069">
    <property type="protein sequence ID" value="CAA7268741.1"/>
    <property type="molecule type" value="Genomic_DNA"/>
</dbReference>
<dbReference type="OrthoDB" id="3184970at2759"/>
<protein>
    <recommendedName>
        <fullName evidence="4">BTB domain-containing protein</fullName>
    </recommendedName>
</protein>
<feature type="region of interest" description="Disordered" evidence="1">
    <location>
        <begin position="1"/>
        <end position="37"/>
    </location>
</feature>
<proteinExistence type="predicted"/>
<dbReference type="Proteomes" id="UP000467700">
    <property type="component" value="Unassembled WGS sequence"/>
</dbReference>